<accession>A0A2M9DFV3</accession>
<dbReference type="AlphaFoldDB" id="A0A1U7DFR8"/>
<evidence type="ECO:0000313" key="1">
    <source>
        <dbReference type="EMBL" id="APX88844.1"/>
    </source>
</evidence>
<evidence type="ECO:0000313" key="2">
    <source>
        <dbReference type="Proteomes" id="UP000187266"/>
    </source>
</evidence>
<proteinExistence type="predicted"/>
<dbReference type="EMBL" id="CP019124">
    <property type="protein sequence ID" value="APX88844.1"/>
    <property type="molecule type" value="Genomic_DNA"/>
</dbReference>
<dbReference type="OrthoDB" id="7875737at2"/>
<gene>
    <name evidence="1" type="ORF">BV394_03120</name>
</gene>
<name>A0A1U7DFR8_9RHOB</name>
<protein>
    <submittedName>
        <fullName evidence="1">Uncharacterized protein</fullName>
    </submittedName>
</protein>
<dbReference type="STRING" id="1267768.BV394_03120"/>
<reference evidence="1 2" key="1">
    <citation type="submission" date="2017-01" db="EMBL/GenBank/DDBJ databases">
        <title>Genomic analysis of Xuhuaishuia manganoxidans DY6-4.</title>
        <authorList>
            <person name="Wang X."/>
        </authorList>
    </citation>
    <scope>NUCLEOTIDE SEQUENCE [LARGE SCALE GENOMIC DNA]</scope>
    <source>
        <strain evidence="1 2">DY6-4</strain>
    </source>
</reference>
<dbReference type="RefSeq" id="WP_076978867.1">
    <property type="nucleotide sequence ID" value="NZ_CP019124.1"/>
</dbReference>
<organism evidence="1 2">
    <name type="scientific">Brevirhabdus pacifica</name>
    <dbReference type="NCBI Taxonomy" id="1267768"/>
    <lineage>
        <taxon>Bacteria</taxon>
        <taxon>Pseudomonadati</taxon>
        <taxon>Pseudomonadota</taxon>
        <taxon>Alphaproteobacteria</taxon>
        <taxon>Rhodobacterales</taxon>
        <taxon>Paracoccaceae</taxon>
        <taxon>Brevirhabdus</taxon>
    </lineage>
</organism>
<dbReference type="Proteomes" id="UP000187266">
    <property type="component" value="Chromosome"/>
</dbReference>
<accession>A0A1U7DFR8</accession>
<sequence>MEILVWIGAALSVIGLCGLLYCIVLAARARTSGAPHAEIQQRMQKVVALNLAALSLSGLGLGMVIVGVLLS</sequence>
<keyword evidence="2" id="KW-1185">Reference proteome</keyword>